<dbReference type="EMBL" id="BNJQ01000005">
    <property type="protein sequence ID" value="GHP03614.1"/>
    <property type="molecule type" value="Genomic_DNA"/>
</dbReference>
<evidence type="ECO:0000313" key="5">
    <source>
        <dbReference type="Proteomes" id="UP000660262"/>
    </source>
</evidence>
<feature type="region of interest" description="Disordered" evidence="3">
    <location>
        <begin position="741"/>
        <end position="763"/>
    </location>
</feature>
<dbReference type="GO" id="GO:0003677">
    <property type="term" value="F:DNA binding"/>
    <property type="evidence" value="ECO:0007669"/>
    <property type="project" value="InterPro"/>
</dbReference>
<feature type="region of interest" description="Disordered" evidence="3">
    <location>
        <begin position="868"/>
        <end position="936"/>
    </location>
</feature>
<reference evidence="4" key="1">
    <citation type="submission" date="2020-10" db="EMBL/GenBank/DDBJ databases">
        <title>Unveiling of a novel bifunctional photoreceptor, Dualchrome1, isolated from a cosmopolitan green alga.</title>
        <authorList>
            <person name="Suzuki S."/>
            <person name="Kawachi M."/>
        </authorList>
    </citation>
    <scope>NUCLEOTIDE SEQUENCE</scope>
    <source>
        <strain evidence="4">NIES 2893</strain>
    </source>
</reference>
<dbReference type="InterPro" id="IPR007015">
    <property type="entry name" value="DNA_pol_V/MYBBP1A"/>
</dbReference>
<gene>
    <name evidence="4" type="ORF">PPROV_000236900</name>
</gene>
<feature type="region of interest" description="Disordered" evidence="3">
    <location>
        <begin position="597"/>
        <end position="618"/>
    </location>
</feature>
<dbReference type="PANTHER" id="PTHR13213:SF2">
    <property type="entry name" value="MYB-BINDING PROTEIN 1A"/>
    <property type="match status" value="1"/>
</dbReference>
<evidence type="ECO:0000256" key="2">
    <source>
        <dbReference type="ARBA" id="ARBA00023242"/>
    </source>
</evidence>
<evidence type="ECO:0000313" key="4">
    <source>
        <dbReference type="EMBL" id="GHP03614.1"/>
    </source>
</evidence>
<evidence type="ECO:0000256" key="1">
    <source>
        <dbReference type="ARBA" id="ARBA00004123"/>
    </source>
</evidence>
<keyword evidence="5" id="KW-1185">Reference proteome</keyword>
<feature type="compositionally biased region" description="Acidic residues" evidence="3">
    <location>
        <begin position="918"/>
        <end position="935"/>
    </location>
</feature>
<organism evidence="4 5">
    <name type="scientific">Pycnococcus provasolii</name>
    <dbReference type="NCBI Taxonomy" id="41880"/>
    <lineage>
        <taxon>Eukaryota</taxon>
        <taxon>Viridiplantae</taxon>
        <taxon>Chlorophyta</taxon>
        <taxon>Pseudoscourfieldiophyceae</taxon>
        <taxon>Pseudoscourfieldiales</taxon>
        <taxon>Pycnococcaceae</taxon>
        <taxon>Pycnococcus</taxon>
    </lineage>
</organism>
<comment type="subcellular location">
    <subcellularLocation>
        <location evidence="1">Nucleus</location>
    </subcellularLocation>
</comment>
<comment type="caution">
    <text evidence="4">The sequence shown here is derived from an EMBL/GenBank/DDBJ whole genome shotgun (WGS) entry which is preliminary data.</text>
</comment>
<dbReference type="PANTHER" id="PTHR13213">
    <property type="entry name" value="MYB-BINDING PROTEIN 1A FAMILY MEMBER"/>
    <property type="match status" value="1"/>
</dbReference>
<evidence type="ECO:0000256" key="3">
    <source>
        <dbReference type="SAM" id="MobiDB-lite"/>
    </source>
</evidence>
<name>A0A830H992_9CHLO</name>
<keyword evidence="2" id="KW-0539">Nucleus</keyword>
<feature type="region of interest" description="Disordered" evidence="3">
    <location>
        <begin position="655"/>
        <end position="675"/>
    </location>
</feature>
<feature type="compositionally biased region" description="Acidic residues" evidence="3">
    <location>
        <begin position="871"/>
        <end position="908"/>
    </location>
</feature>
<sequence length="1328" mass="137189">MTAMRAHAPGETPGEQHVVELTALDVPESIREHFWALASYTPEERVDAASELARAWASHGEDDGGGGGGGGAHSLSPIQRYVLRRLAKGVCSGRTMARHGFAVALAAVFEQVSRDTDKKACAVRTAAMEIVDAAAARAPKSAKGGDARDALIGRVFGLSAVARGLVAKRADGKKVTLKKADREAVASSAGWVLERLAVLAADKSFLAEPCAAAALDLLVSVARLDASAAAGAADAAPAAVARWFDGAGDATNALWLQLALRGKVPASFAKRAFSLLPAESRDEKGNVAAIASAAHVGEVLRHPLAAASSAYPRVHGCWTSLLSSLFGIHAGGSSDNVNDDSDKLVGPSRDAALRNLWDAVVGGELLRGQSREKKALALVLTADVVRWSTSKAGDGGATAKIVLGGAGASKVAGCLTSNAKHQASALHAEARRCAREMCSCCVHGDIVANGNEDDSAMDLSVHGGVGEGDAEFANTLVTLGITSAAPAALRRAVERLAPAALTPVGDANMAIGRKEAPASNGTTSVDDGEATVRALLRGLLVPPSSESSPDAYRRGLRGLDYIHGEIRRLPPAVRATGASFAAATLAVAGLFVKTPAEANGGEASKPAARKRRAASSNAASESDAAIELALLADPQLSDRVREMCRERSLALMALADGGSSNTDGNGEQGGSSNRAHACDRVLSAVRAARDDPRLSLVPMTPRACIAAAAAGGFAAQSDLDADERASIDRAISAADRLSKLAGEPAARGETRKRAKSTKQTDAGNDDVSLVASARLCRTIAVQQMMDAADDDYTTMVDDLELALADMTSEGADTLARVCVALLERPSAAVRGAVELAWKLAVVPRVSAAGVAAVVDRACARSLVNRRGVAETAEDGDDDDEDVDDEEDDDDEAEEDDEDEEDEGDEDMTANDAHKSSDDDGGGSDSDNDDDGLDDDAMMRMDGMLAAAFKARSGDAPSSSTGGAGRSSRAVRILEDVHARGRVLSLLTNLTGHHVAGTLSPLVVCAARTEMEAVQAEGRGAPRLASALRELVNRLDKSLEDLVRRTPASSAGLLAAQQGKSTENGDGDELANALAECAAMTTSAKRVPLARRALRVVGWLLDAEVARSCATEMKGCDERMIKEWAGAHAAHVPRAAEAAISVADAATKRRGAVVSADAAAGLVRRHPTVAASVFSSQISKALEEEAGTRVQSSSLRVAALCLGGAAFPPSEPTWADKSAARKHRARIAKSLSAPLTETASGVVDLARAVVERWKAVRKPAVEALGAVSLLAQRHRRWVEEVESAGGSAAAARDAKLSASLSAAREEEKSNGTGNQKALSALAALQKALA</sequence>
<dbReference type="OrthoDB" id="342531at2759"/>
<feature type="compositionally biased region" description="Polar residues" evidence="3">
    <location>
        <begin position="658"/>
        <end position="674"/>
    </location>
</feature>
<protein>
    <submittedName>
        <fullName evidence="4">Uncharacterized protein</fullName>
    </submittedName>
</protein>
<dbReference type="Pfam" id="PF04931">
    <property type="entry name" value="DNA_pol_phi"/>
    <property type="match status" value="2"/>
</dbReference>
<dbReference type="GO" id="GO:0005730">
    <property type="term" value="C:nucleolus"/>
    <property type="evidence" value="ECO:0007669"/>
    <property type="project" value="InterPro"/>
</dbReference>
<accession>A0A830H992</accession>
<dbReference type="Proteomes" id="UP000660262">
    <property type="component" value="Unassembled WGS sequence"/>
</dbReference>
<dbReference type="GO" id="GO:0006355">
    <property type="term" value="P:regulation of DNA-templated transcription"/>
    <property type="evidence" value="ECO:0007669"/>
    <property type="project" value="InterPro"/>
</dbReference>
<proteinExistence type="predicted"/>